<dbReference type="InterPro" id="IPR050095">
    <property type="entry name" value="ECF_ABC_transporter_ATP-bd"/>
</dbReference>
<keyword evidence="1" id="KW-0813">Transport</keyword>
<dbReference type="InterPro" id="IPR027417">
    <property type="entry name" value="P-loop_NTPase"/>
</dbReference>
<evidence type="ECO:0000256" key="2">
    <source>
        <dbReference type="ARBA" id="ARBA00022741"/>
    </source>
</evidence>
<evidence type="ECO:0000313" key="6">
    <source>
        <dbReference type="Proteomes" id="UP000192360"/>
    </source>
</evidence>
<keyword evidence="6" id="KW-1185">Reference proteome</keyword>
<name>A0A1W2APT2_9FLAO</name>
<accession>A0A1W2APT2</accession>
<dbReference type="GO" id="GO:0005524">
    <property type="term" value="F:ATP binding"/>
    <property type="evidence" value="ECO:0007669"/>
    <property type="project" value="UniProtKB-KW"/>
</dbReference>
<dbReference type="PROSITE" id="PS50893">
    <property type="entry name" value="ABC_TRANSPORTER_2"/>
    <property type="match status" value="1"/>
</dbReference>
<evidence type="ECO:0000256" key="1">
    <source>
        <dbReference type="ARBA" id="ARBA00022448"/>
    </source>
</evidence>
<keyword evidence="3 5" id="KW-0067">ATP-binding</keyword>
<keyword evidence="2" id="KW-0547">Nucleotide-binding</keyword>
<protein>
    <submittedName>
        <fullName evidence="5">Molybdate transport system ATP-binding protein</fullName>
    </submittedName>
</protein>
<dbReference type="GO" id="GO:0043190">
    <property type="term" value="C:ATP-binding cassette (ABC) transporter complex"/>
    <property type="evidence" value="ECO:0007669"/>
    <property type="project" value="TreeGrafter"/>
</dbReference>
<dbReference type="PANTHER" id="PTHR43553">
    <property type="entry name" value="HEAVY METAL TRANSPORTER"/>
    <property type="match status" value="1"/>
</dbReference>
<dbReference type="InterPro" id="IPR003439">
    <property type="entry name" value="ABC_transporter-like_ATP-bd"/>
</dbReference>
<dbReference type="PANTHER" id="PTHR43553:SF3">
    <property type="entry name" value="ABC TRANSPORTER ATP-BINDING PROTEIN MODF"/>
    <property type="match status" value="1"/>
</dbReference>
<evidence type="ECO:0000259" key="4">
    <source>
        <dbReference type="PROSITE" id="PS50893"/>
    </source>
</evidence>
<evidence type="ECO:0000256" key="3">
    <source>
        <dbReference type="ARBA" id="ARBA00022840"/>
    </source>
</evidence>
<proteinExistence type="predicted"/>
<dbReference type="GO" id="GO:0042626">
    <property type="term" value="F:ATPase-coupled transmembrane transporter activity"/>
    <property type="evidence" value="ECO:0007669"/>
    <property type="project" value="TreeGrafter"/>
</dbReference>
<dbReference type="STRING" id="504486.SAMN05660703_2109"/>
<reference evidence="6" key="1">
    <citation type="submission" date="2017-04" db="EMBL/GenBank/DDBJ databases">
        <authorList>
            <person name="Varghese N."/>
            <person name="Submissions S."/>
        </authorList>
    </citation>
    <scope>NUCLEOTIDE SEQUENCE [LARGE SCALE GENOMIC DNA]</scope>
    <source>
        <strain evidence="6">DSM 21164</strain>
    </source>
</reference>
<dbReference type="GO" id="GO:0016887">
    <property type="term" value="F:ATP hydrolysis activity"/>
    <property type="evidence" value="ECO:0007669"/>
    <property type="project" value="InterPro"/>
</dbReference>
<dbReference type="RefSeq" id="WP_084061447.1">
    <property type="nucleotide sequence ID" value="NZ_FWXO01000003.1"/>
</dbReference>
<sequence>MQHYSILIANETNTKSFIDSILNTNDFSEFAALNELRGDVLSKHRIEELIYEEEHHDLKIATSSITQSLKSMSTGERKKIVLEYLISTKPDYLILDNPFDNLDQEAIQSLSTTLKNLSKELILIVLLSRKNDAPNFISNTYKLDKSGSLEKINLNSNLVKEKQFSIKIPEPILKIDACEDPLIYLKNVSVNYHDKPILTNINWKINKGEFWQLKGANGSGKTTVLSMITGENSKGYGQDLYLFNQKKGSGESIWDIKKKIGYYAPTLTHNFYGEHTLEHMLISGLNDSIGLYKLPTEEQINTARAWLVVLDLYSKKDTLFIDLPVGQQRLIMVARAMIKQPLLLILDEPTENLDDASASLFVALINKISQETSTAIIFVSHRNEVGLQPKNIFELQKTKNGSIGVITK</sequence>
<dbReference type="SUPFAM" id="SSF52540">
    <property type="entry name" value="P-loop containing nucleoside triphosphate hydrolases"/>
    <property type="match status" value="2"/>
</dbReference>
<evidence type="ECO:0000313" key="5">
    <source>
        <dbReference type="EMBL" id="SMC62540.1"/>
    </source>
</evidence>
<feature type="domain" description="ABC transporter" evidence="4">
    <location>
        <begin position="183"/>
        <end position="408"/>
    </location>
</feature>
<organism evidence="5 6">
    <name type="scientific">Cellulophaga tyrosinoxydans</name>
    <dbReference type="NCBI Taxonomy" id="504486"/>
    <lineage>
        <taxon>Bacteria</taxon>
        <taxon>Pseudomonadati</taxon>
        <taxon>Bacteroidota</taxon>
        <taxon>Flavobacteriia</taxon>
        <taxon>Flavobacteriales</taxon>
        <taxon>Flavobacteriaceae</taxon>
        <taxon>Cellulophaga</taxon>
    </lineage>
</organism>
<dbReference type="AlphaFoldDB" id="A0A1W2APT2"/>
<dbReference type="SMART" id="SM00382">
    <property type="entry name" value="AAA"/>
    <property type="match status" value="1"/>
</dbReference>
<dbReference type="Pfam" id="PF00005">
    <property type="entry name" value="ABC_tran"/>
    <property type="match status" value="1"/>
</dbReference>
<dbReference type="Gene3D" id="3.40.50.300">
    <property type="entry name" value="P-loop containing nucleotide triphosphate hydrolases"/>
    <property type="match status" value="2"/>
</dbReference>
<gene>
    <name evidence="5" type="ORF">SAMN05660703_2109</name>
</gene>
<dbReference type="InterPro" id="IPR003593">
    <property type="entry name" value="AAA+_ATPase"/>
</dbReference>
<dbReference type="EMBL" id="FWXO01000003">
    <property type="protein sequence ID" value="SMC62540.1"/>
    <property type="molecule type" value="Genomic_DNA"/>
</dbReference>
<dbReference type="OrthoDB" id="9789994at2"/>
<dbReference type="Proteomes" id="UP000192360">
    <property type="component" value="Unassembled WGS sequence"/>
</dbReference>